<feature type="repeat" description="ANK" evidence="3">
    <location>
        <begin position="224"/>
        <end position="257"/>
    </location>
</feature>
<keyword evidence="5" id="KW-1185">Reference proteome</keyword>
<feature type="repeat" description="ANK" evidence="3">
    <location>
        <begin position="124"/>
        <end position="156"/>
    </location>
</feature>
<gene>
    <name evidence="4" type="primary">ANK2</name>
    <name evidence="4" type="ORF">SNAT2548_LOCUS1606</name>
</gene>
<proteinExistence type="predicted"/>
<evidence type="ECO:0000256" key="2">
    <source>
        <dbReference type="ARBA" id="ARBA00023043"/>
    </source>
</evidence>
<dbReference type="PANTHER" id="PTHR24180">
    <property type="entry name" value="CYCLIN-DEPENDENT KINASE INHIBITOR 2C-RELATED"/>
    <property type="match status" value="1"/>
</dbReference>
<protein>
    <submittedName>
        <fullName evidence="4">ANK2 protein</fullName>
    </submittedName>
</protein>
<dbReference type="InterPro" id="IPR011990">
    <property type="entry name" value="TPR-like_helical_dom_sf"/>
</dbReference>
<keyword evidence="2 3" id="KW-0040">ANK repeat</keyword>
<dbReference type="OrthoDB" id="341259at2759"/>
<feature type="repeat" description="ANK" evidence="3">
    <location>
        <begin position="157"/>
        <end position="189"/>
    </location>
</feature>
<dbReference type="Pfam" id="PF12796">
    <property type="entry name" value="Ank_2"/>
    <property type="match status" value="2"/>
</dbReference>
<dbReference type="Pfam" id="PF00023">
    <property type="entry name" value="Ank"/>
    <property type="match status" value="2"/>
</dbReference>
<dbReference type="Gene3D" id="1.25.40.20">
    <property type="entry name" value="Ankyrin repeat-containing domain"/>
    <property type="match status" value="3"/>
</dbReference>
<dbReference type="InterPro" id="IPR036770">
    <property type="entry name" value="Ankyrin_rpt-contain_sf"/>
</dbReference>
<dbReference type="PROSITE" id="PS50297">
    <property type="entry name" value="ANK_REP_REGION"/>
    <property type="match status" value="3"/>
</dbReference>
<comment type="caution">
    <text evidence="4">The sequence shown here is derived from an EMBL/GenBank/DDBJ whole genome shotgun (WGS) entry which is preliminary data.</text>
</comment>
<dbReference type="PRINTS" id="PR01415">
    <property type="entry name" value="ANKYRIN"/>
</dbReference>
<accession>A0A812HII6</accession>
<dbReference type="SMART" id="SM00248">
    <property type="entry name" value="ANK"/>
    <property type="match status" value="7"/>
</dbReference>
<dbReference type="PROSITE" id="PS50088">
    <property type="entry name" value="ANK_REPEAT"/>
    <property type="match status" value="4"/>
</dbReference>
<dbReference type="Gene3D" id="1.25.40.10">
    <property type="entry name" value="Tetratricopeptide repeat domain"/>
    <property type="match status" value="1"/>
</dbReference>
<organism evidence="4 5">
    <name type="scientific">Symbiodinium natans</name>
    <dbReference type="NCBI Taxonomy" id="878477"/>
    <lineage>
        <taxon>Eukaryota</taxon>
        <taxon>Sar</taxon>
        <taxon>Alveolata</taxon>
        <taxon>Dinophyceae</taxon>
        <taxon>Suessiales</taxon>
        <taxon>Symbiodiniaceae</taxon>
        <taxon>Symbiodinium</taxon>
    </lineage>
</organism>
<name>A0A812HII6_9DINO</name>
<keyword evidence="1" id="KW-0677">Repeat</keyword>
<dbReference type="PANTHER" id="PTHR24180:SF45">
    <property type="entry name" value="POLY [ADP-RIBOSE] POLYMERASE TANKYRASE"/>
    <property type="match status" value="1"/>
</dbReference>
<dbReference type="SUPFAM" id="SSF81901">
    <property type="entry name" value="HCP-like"/>
    <property type="match status" value="1"/>
</dbReference>
<dbReference type="InterPro" id="IPR006597">
    <property type="entry name" value="Sel1-like"/>
</dbReference>
<feature type="repeat" description="ANK" evidence="3">
    <location>
        <begin position="190"/>
        <end position="222"/>
    </location>
</feature>
<sequence>MLRVWSVSGEELAALPLEQFSFGDLEASGAETPAGQPVRALKRCLSSFCGHSRFRQRLVDENGAILDDSTPLARPLDLQLLLLPLVPTTQADAAKLASAVGGGHLELVEEMLHRPIDPDCMGRPSETALMFAASRGKCDMAALLLEAGANKDATNRLGRTPLFAAALMGHVEVSRLLLEARAEVDKADKDGQSPLYMACSLGSVAVARLLLEAGAEKDLMTERRGDTPLLSAASQPNRQEVLSLLLQASADKDRASRSGDTPLLLALSFVIFYLQGCFEFCVRSSWLYELPRFMAAERGHLENVKILLQAGADRGWFRHLSATPHHVASRNGHVEIARLLLDPSCCTPAHWLNQAAQSGDSRAQYQIARMFLYGTGLEADEATAAQWASAAANSGLKDHKGPCARSDTFGTGL</sequence>
<dbReference type="AlphaFoldDB" id="A0A812HII6"/>
<dbReference type="InterPro" id="IPR051637">
    <property type="entry name" value="Ank_repeat_dom-contain_49"/>
</dbReference>
<evidence type="ECO:0000313" key="5">
    <source>
        <dbReference type="Proteomes" id="UP000604046"/>
    </source>
</evidence>
<dbReference type="InterPro" id="IPR002110">
    <property type="entry name" value="Ankyrin_rpt"/>
</dbReference>
<dbReference type="SUPFAM" id="SSF48403">
    <property type="entry name" value="Ankyrin repeat"/>
    <property type="match status" value="1"/>
</dbReference>
<evidence type="ECO:0000256" key="1">
    <source>
        <dbReference type="ARBA" id="ARBA00022737"/>
    </source>
</evidence>
<dbReference type="Proteomes" id="UP000604046">
    <property type="component" value="Unassembled WGS sequence"/>
</dbReference>
<evidence type="ECO:0000313" key="4">
    <source>
        <dbReference type="EMBL" id="CAE6951949.1"/>
    </source>
</evidence>
<evidence type="ECO:0000256" key="3">
    <source>
        <dbReference type="PROSITE-ProRule" id="PRU00023"/>
    </source>
</evidence>
<dbReference type="EMBL" id="CAJNDS010000091">
    <property type="protein sequence ID" value="CAE6951949.1"/>
    <property type="molecule type" value="Genomic_DNA"/>
</dbReference>
<reference evidence="4" key="1">
    <citation type="submission" date="2021-02" db="EMBL/GenBank/DDBJ databases">
        <authorList>
            <person name="Dougan E. K."/>
            <person name="Rhodes N."/>
            <person name="Thang M."/>
            <person name="Chan C."/>
        </authorList>
    </citation>
    <scope>NUCLEOTIDE SEQUENCE</scope>
</reference>
<dbReference type="SMART" id="SM00671">
    <property type="entry name" value="SEL1"/>
    <property type="match status" value="1"/>
</dbReference>